<dbReference type="AlphaFoldDB" id="A0A1E7ZAI9"/>
<dbReference type="Gene3D" id="2.50.20.10">
    <property type="entry name" value="Lipoprotein localisation LolA/LolB/LppX"/>
    <property type="match status" value="1"/>
</dbReference>
<comment type="caution">
    <text evidence="6">The sequence shown here is derived from an EMBL/GenBank/DDBJ whole genome shotgun (WGS) entry which is preliminary data.</text>
</comment>
<keyword evidence="2" id="KW-0813">Transport</keyword>
<dbReference type="EMBL" id="MDHN01000028">
    <property type="protein sequence ID" value="OFC70539.1"/>
    <property type="molecule type" value="Genomic_DNA"/>
</dbReference>
<sequence length="236" mass="26223">MDKSIMSRFSLARLGLVLFSVVSVSALAEQSSANEETLLSSMFPSGCHFSGHFSQQKAMEGLPVPLKSAGDFYYSCDLGLVWHTIEPFSEAILYVNGTNNFRAEDDGTLTPLSGVARYIMSNIFIRLLKGDTGYFTDEFAITQEDSGALLLIPESDMMRKGLDAIRISQENTDNAQPAVTIKVTDATGQNTQVLIDQIQAYEFDGKRKAYEQCEALYADKTDWCRVLRSPGRFETY</sequence>
<keyword evidence="4" id="KW-0653">Protein transport</keyword>
<dbReference type="InterPro" id="IPR029046">
    <property type="entry name" value="LolA/LolB/LppX"/>
</dbReference>
<dbReference type="InterPro" id="IPR004564">
    <property type="entry name" value="OM_lipoprot_carrier_LolA-like"/>
</dbReference>
<feature type="chain" id="PRO_5009209659" description="Outer membrane lipoprotein carrier protein LolA" evidence="5">
    <location>
        <begin position="29"/>
        <end position="236"/>
    </location>
</feature>
<evidence type="ECO:0008006" key="8">
    <source>
        <dbReference type="Google" id="ProtNLM"/>
    </source>
</evidence>
<evidence type="ECO:0000256" key="5">
    <source>
        <dbReference type="SAM" id="SignalP"/>
    </source>
</evidence>
<dbReference type="CDD" id="cd16325">
    <property type="entry name" value="LolA"/>
    <property type="match status" value="1"/>
</dbReference>
<proteinExistence type="predicted"/>
<reference evidence="6 7" key="1">
    <citation type="submission" date="2016-08" db="EMBL/GenBank/DDBJ databases">
        <authorList>
            <person name="Seilhamer J.J."/>
        </authorList>
    </citation>
    <scope>NUCLEOTIDE SEQUENCE [LARGE SCALE GENOMIC DNA]</scope>
    <source>
        <strain evidence="6 7">KCTC 42603</strain>
    </source>
</reference>
<dbReference type="GO" id="GO:0015031">
    <property type="term" value="P:protein transport"/>
    <property type="evidence" value="ECO:0007669"/>
    <property type="project" value="UniProtKB-KW"/>
</dbReference>
<evidence type="ECO:0000256" key="3">
    <source>
        <dbReference type="ARBA" id="ARBA00022729"/>
    </source>
</evidence>
<evidence type="ECO:0000256" key="2">
    <source>
        <dbReference type="ARBA" id="ARBA00022448"/>
    </source>
</evidence>
<dbReference type="Pfam" id="PF03548">
    <property type="entry name" value="LolA"/>
    <property type="match status" value="1"/>
</dbReference>
<feature type="signal peptide" evidence="5">
    <location>
        <begin position="1"/>
        <end position="28"/>
    </location>
</feature>
<dbReference type="SUPFAM" id="SSF89392">
    <property type="entry name" value="Prokaryotic lipoproteins and lipoprotein localization factors"/>
    <property type="match status" value="1"/>
</dbReference>
<evidence type="ECO:0000256" key="4">
    <source>
        <dbReference type="ARBA" id="ARBA00022927"/>
    </source>
</evidence>
<dbReference type="Proteomes" id="UP000175691">
    <property type="component" value="Unassembled WGS sequence"/>
</dbReference>
<comment type="subunit">
    <text evidence="1">Monomer.</text>
</comment>
<gene>
    <name evidence="6" type="ORF">BFC18_12315</name>
</gene>
<name>A0A1E7ZAI9_9ALTE</name>
<organism evidence="6 7">
    <name type="scientific">Alteromonas confluentis</name>
    <dbReference type="NCBI Taxonomy" id="1656094"/>
    <lineage>
        <taxon>Bacteria</taxon>
        <taxon>Pseudomonadati</taxon>
        <taxon>Pseudomonadota</taxon>
        <taxon>Gammaproteobacteria</taxon>
        <taxon>Alteromonadales</taxon>
        <taxon>Alteromonadaceae</taxon>
        <taxon>Alteromonas/Salinimonas group</taxon>
        <taxon>Alteromonas</taxon>
    </lineage>
</organism>
<evidence type="ECO:0000313" key="6">
    <source>
        <dbReference type="EMBL" id="OFC70539.1"/>
    </source>
</evidence>
<keyword evidence="3 5" id="KW-0732">Signal</keyword>
<keyword evidence="7" id="KW-1185">Reference proteome</keyword>
<accession>A0A1E7ZAI9</accession>
<dbReference type="RefSeq" id="WP_139138999.1">
    <property type="nucleotide sequence ID" value="NZ_MDHN01000028.1"/>
</dbReference>
<evidence type="ECO:0000313" key="7">
    <source>
        <dbReference type="Proteomes" id="UP000175691"/>
    </source>
</evidence>
<protein>
    <recommendedName>
        <fullName evidence="8">Outer membrane lipoprotein carrier protein LolA</fullName>
    </recommendedName>
</protein>
<dbReference type="STRING" id="1656094.BFC18_12315"/>
<evidence type="ECO:0000256" key="1">
    <source>
        <dbReference type="ARBA" id="ARBA00011245"/>
    </source>
</evidence>
<dbReference type="OrthoDB" id="5705066at2"/>